<dbReference type="Gene3D" id="3.90.650.10">
    <property type="entry name" value="PurM-like C-terminal domain"/>
    <property type="match status" value="1"/>
</dbReference>
<dbReference type="InterPro" id="IPR016188">
    <property type="entry name" value="PurM-like_N"/>
</dbReference>
<dbReference type="CDD" id="cd02194">
    <property type="entry name" value="ThiL"/>
    <property type="match status" value="1"/>
</dbReference>
<evidence type="ECO:0000259" key="4">
    <source>
        <dbReference type="Pfam" id="PF02769"/>
    </source>
</evidence>
<comment type="caution">
    <text evidence="5">The sequence shown here is derived from an EMBL/GenBank/DDBJ whole genome shotgun (WGS) entry which is preliminary data.</text>
</comment>
<comment type="caution">
    <text evidence="2">Lacks conserved residue(s) required for the propagation of feature annotation.</text>
</comment>
<dbReference type="InterPro" id="IPR010918">
    <property type="entry name" value="PurM-like_C_dom"/>
</dbReference>
<feature type="binding site" evidence="2">
    <location>
        <position position="234"/>
    </location>
    <ligand>
        <name>ATP</name>
        <dbReference type="ChEBI" id="CHEBI:30616"/>
    </ligand>
</feature>
<dbReference type="STRING" id="1434232.MAIT1_01252"/>
<keyword evidence="1 2" id="KW-0784">Thiamine biosynthesis</keyword>
<dbReference type="PANTHER" id="PTHR30270">
    <property type="entry name" value="THIAMINE-MONOPHOSPHATE KINASE"/>
    <property type="match status" value="1"/>
</dbReference>
<dbReference type="Gene3D" id="3.30.1330.10">
    <property type="entry name" value="PurM-like, N-terminal domain"/>
    <property type="match status" value="1"/>
</dbReference>
<dbReference type="GO" id="GO:0009030">
    <property type="term" value="F:thiamine-phosphate kinase activity"/>
    <property type="evidence" value="ECO:0007669"/>
    <property type="project" value="UniProtKB-UniRule"/>
</dbReference>
<dbReference type="UniPathway" id="UPA00060">
    <property type="reaction ID" value="UER00142"/>
</dbReference>
<dbReference type="SUPFAM" id="SSF55326">
    <property type="entry name" value="PurM N-terminal domain-like"/>
    <property type="match status" value="1"/>
</dbReference>
<dbReference type="GO" id="GO:0009228">
    <property type="term" value="P:thiamine biosynthetic process"/>
    <property type="evidence" value="ECO:0007669"/>
    <property type="project" value="UniProtKB-KW"/>
</dbReference>
<dbReference type="Pfam" id="PF00586">
    <property type="entry name" value="AIRS"/>
    <property type="match status" value="1"/>
</dbReference>
<evidence type="ECO:0000259" key="3">
    <source>
        <dbReference type="Pfam" id="PF00586"/>
    </source>
</evidence>
<comment type="catalytic activity">
    <reaction evidence="2">
        <text>thiamine phosphate + ATP = thiamine diphosphate + ADP</text>
        <dbReference type="Rhea" id="RHEA:15913"/>
        <dbReference type="ChEBI" id="CHEBI:30616"/>
        <dbReference type="ChEBI" id="CHEBI:37575"/>
        <dbReference type="ChEBI" id="CHEBI:58937"/>
        <dbReference type="ChEBI" id="CHEBI:456216"/>
        <dbReference type="EC" id="2.7.4.16"/>
    </reaction>
</comment>
<feature type="binding site" evidence="2">
    <location>
        <position position="45"/>
    </location>
    <ligand>
        <name>Mg(2+)</name>
        <dbReference type="ChEBI" id="CHEBI:18420"/>
        <label>4</label>
    </ligand>
</feature>
<dbReference type="PIRSF" id="PIRSF005303">
    <property type="entry name" value="Thiam_monoph_kin"/>
    <property type="match status" value="1"/>
</dbReference>
<comment type="similarity">
    <text evidence="2">Belongs to the thiamine-monophosphate kinase family.</text>
</comment>
<dbReference type="GO" id="GO:0000287">
    <property type="term" value="F:magnesium ion binding"/>
    <property type="evidence" value="ECO:0007669"/>
    <property type="project" value="UniProtKB-UniRule"/>
</dbReference>
<feature type="binding site" evidence="2">
    <location>
        <position position="164"/>
    </location>
    <ligand>
        <name>ATP</name>
        <dbReference type="ChEBI" id="CHEBI:30616"/>
    </ligand>
</feature>
<feature type="binding site" evidence="2">
    <location>
        <position position="342"/>
    </location>
    <ligand>
        <name>substrate</name>
    </ligand>
</feature>
<dbReference type="PANTHER" id="PTHR30270:SF0">
    <property type="entry name" value="THIAMINE-MONOPHOSPHATE KINASE"/>
    <property type="match status" value="1"/>
</dbReference>
<feature type="binding site" evidence="2">
    <location>
        <position position="61"/>
    </location>
    <ligand>
        <name>Mg(2+)</name>
        <dbReference type="ChEBI" id="CHEBI:18420"/>
        <label>1</label>
    </ligand>
</feature>
<protein>
    <recommendedName>
        <fullName evidence="2">Thiamine-monophosphate kinase</fullName>
        <shortName evidence="2">TMP kinase</shortName>
        <shortName evidence="2">Thiamine-phosphate kinase</shortName>
        <ecNumber evidence="2">2.7.4.16</ecNumber>
    </recommendedName>
</protein>
<feature type="binding site" evidence="2">
    <location>
        <position position="90"/>
    </location>
    <ligand>
        <name>Mg(2+)</name>
        <dbReference type="ChEBI" id="CHEBI:18420"/>
        <label>4</label>
    </ligand>
</feature>
<feature type="binding site" evidence="2">
    <location>
        <begin position="137"/>
        <end position="138"/>
    </location>
    <ligand>
        <name>ATP</name>
        <dbReference type="ChEBI" id="CHEBI:30616"/>
    </ligand>
</feature>
<comment type="miscellaneous">
    <text evidence="2">Reaction mechanism of ThiL seems to utilize a direct, inline transfer of the gamma-phosphate of ATP to TMP rather than a phosphorylated enzyme intermediate.</text>
</comment>
<dbReference type="HAMAP" id="MF_02128">
    <property type="entry name" value="TMP_kinase"/>
    <property type="match status" value="1"/>
</dbReference>
<evidence type="ECO:0000256" key="2">
    <source>
        <dbReference type="HAMAP-Rule" id="MF_02128"/>
    </source>
</evidence>
<keyword evidence="6" id="KW-1185">Reference proteome</keyword>
<feature type="binding site" evidence="2">
    <location>
        <position position="62"/>
    </location>
    <ligand>
        <name>Mg(2+)</name>
        <dbReference type="ChEBI" id="CHEBI:18420"/>
        <label>1</label>
    </ligand>
</feature>
<feature type="binding site" evidence="2">
    <location>
        <position position="90"/>
    </location>
    <ligand>
        <name>Mg(2+)</name>
        <dbReference type="ChEBI" id="CHEBI:18420"/>
        <label>3</label>
    </ligand>
</feature>
<feature type="binding site" evidence="2">
    <location>
        <position position="235"/>
    </location>
    <ligand>
        <name>Mg(2+)</name>
        <dbReference type="ChEBI" id="CHEBI:18420"/>
        <label>5</label>
    </ligand>
</feature>
<keyword evidence="2" id="KW-0808">Transferase</keyword>
<dbReference type="NCBIfam" id="TIGR01379">
    <property type="entry name" value="thiL"/>
    <property type="match status" value="1"/>
</dbReference>
<dbReference type="AlphaFoldDB" id="A0A1Y2K7G7"/>
<feature type="binding site" evidence="2">
    <location>
        <position position="90"/>
    </location>
    <ligand>
        <name>Mg(2+)</name>
        <dbReference type="ChEBI" id="CHEBI:18420"/>
        <label>2</label>
    </ligand>
</feature>
<evidence type="ECO:0000313" key="6">
    <source>
        <dbReference type="Proteomes" id="UP000194003"/>
    </source>
</evidence>
<feature type="binding site" evidence="2">
    <location>
        <position position="69"/>
    </location>
    <ligand>
        <name>substrate</name>
    </ligand>
</feature>
<dbReference type="InterPro" id="IPR036676">
    <property type="entry name" value="PurM-like_C_sf"/>
</dbReference>
<sequence length="345" mass="36547">MGGIRLSNESNKTIAALGEFGLINTLFAPLQGSGDDNLKVGQGDDAAVLQIPRTQQLTVTTDMLMEGVHFSSDADPFLLGQKTVRVNLSDMAAMGANPHWCLLSLALPASTKLSWAEEFARGVKEALALYDVSLIGGDTTASKGCIAINMQMMGLLGQDRAQLRSAAQPGDRVFVSGTIGDSALGLAQRLGQLKIASADDRAYLMRRHQLPEPRVPLGLALQDSAVINACIDVSDGLAADLKHICQASGVSARIDLERVPLSEAARNAVNASADLESLLITGGEDYELLFTVATGAVELLARITADLDISITEIGEILPQGEESRVEVVKHGEPFTLGKSGWTHF</sequence>
<feature type="binding site" evidence="2">
    <location>
        <position position="284"/>
    </location>
    <ligand>
        <name>substrate</name>
    </ligand>
</feature>
<dbReference type="InterPro" id="IPR036921">
    <property type="entry name" value="PurM-like_N_sf"/>
</dbReference>
<comment type="pathway">
    <text evidence="2">Cofactor biosynthesis; thiamine diphosphate biosynthesis; thiamine diphosphate from thiamine phosphate: step 1/1.</text>
</comment>
<dbReference type="InterPro" id="IPR006283">
    <property type="entry name" value="ThiL-like"/>
</dbReference>
<proteinExistence type="inferred from homology"/>
<dbReference type="EMBL" id="LVJN01000016">
    <property type="protein sequence ID" value="OSM06266.1"/>
    <property type="molecule type" value="Genomic_DNA"/>
</dbReference>
<feature type="binding site" evidence="2">
    <location>
        <position position="45"/>
    </location>
    <ligand>
        <name>Mg(2+)</name>
        <dbReference type="ChEBI" id="CHEBI:18420"/>
        <label>3</label>
    </ligand>
</feature>
<reference evidence="5 6" key="1">
    <citation type="journal article" date="2016" name="BMC Genomics">
        <title>Combined genomic and structural analyses of a cultured magnetotactic bacterium reveals its niche adaptation to a dynamic environment.</title>
        <authorList>
            <person name="Araujo A.C."/>
            <person name="Morillo V."/>
            <person name="Cypriano J."/>
            <person name="Teixeira L.C."/>
            <person name="Leao P."/>
            <person name="Lyra S."/>
            <person name="Almeida L.G."/>
            <person name="Bazylinski D.A."/>
            <person name="Vasconcellos A.T."/>
            <person name="Abreu F."/>
            <person name="Lins U."/>
        </authorList>
    </citation>
    <scope>NUCLEOTIDE SEQUENCE [LARGE SCALE GENOMIC DNA]</scope>
    <source>
        <strain evidence="5 6">IT-1</strain>
    </source>
</reference>
<dbReference type="Pfam" id="PF02769">
    <property type="entry name" value="AIRS_C"/>
    <property type="match status" value="1"/>
</dbReference>
<dbReference type="Proteomes" id="UP000194003">
    <property type="component" value="Unassembled WGS sequence"/>
</dbReference>
<keyword evidence="2" id="KW-0547">Nucleotide-binding</keyword>
<feature type="domain" description="PurM-like N-terminal" evidence="3">
    <location>
        <begin position="43"/>
        <end position="155"/>
    </location>
</feature>
<comment type="function">
    <text evidence="2">Catalyzes the ATP-dependent phosphorylation of thiamine-monophosphate (TMP) to form thiamine-pyrophosphate (TPP), the active form of vitamin B1.</text>
</comment>
<feature type="binding site" evidence="2">
    <location>
        <position position="138"/>
    </location>
    <ligand>
        <name>Mg(2+)</name>
        <dbReference type="ChEBI" id="CHEBI:18420"/>
        <label>1</label>
    </ligand>
</feature>
<keyword evidence="2" id="KW-0479">Metal-binding</keyword>
<dbReference type="SUPFAM" id="SSF56042">
    <property type="entry name" value="PurM C-terminal domain-like"/>
    <property type="match status" value="1"/>
</dbReference>
<name>A0A1Y2K7G7_9PROT</name>
<accession>A0A1Y2K7G7</accession>
<evidence type="ECO:0000256" key="1">
    <source>
        <dbReference type="ARBA" id="ARBA00022977"/>
    </source>
</evidence>
<feature type="binding site" evidence="2">
    <location>
        <position position="232"/>
    </location>
    <ligand>
        <name>Mg(2+)</name>
        <dbReference type="ChEBI" id="CHEBI:18420"/>
        <label>3</label>
    </ligand>
</feature>
<organism evidence="5 6">
    <name type="scientific">Magnetofaba australis IT-1</name>
    <dbReference type="NCBI Taxonomy" id="1434232"/>
    <lineage>
        <taxon>Bacteria</taxon>
        <taxon>Pseudomonadati</taxon>
        <taxon>Pseudomonadota</taxon>
        <taxon>Magnetococcia</taxon>
        <taxon>Magnetococcales</taxon>
        <taxon>Magnetococcaceae</taxon>
        <taxon>Magnetofaba</taxon>
    </lineage>
</organism>
<dbReference type="EC" id="2.7.4.16" evidence="2"/>
<keyword evidence="2 5" id="KW-0418">Kinase</keyword>
<feature type="binding site" evidence="2">
    <location>
        <position position="62"/>
    </location>
    <ligand>
        <name>Mg(2+)</name>
        <dbReference type="ChEBI" id="CHEBI:18420"/>
        <label>2</label>
    </ligand>
</feature>
<evidence type="ECO:0000313" key="5">
    <source>
        <dbReference type="EMBL" id="OSM06266.1"/>
    </source>
</evidence>
<keyword evidence="2" id="KW-0460">Magnesium</keyword>
<dbReference type="GO" id="GO:0009229">
    <property type="term" value="P:thiamine diphosphate biosynthetic process"/>
    <property type="evidence" value="ECO:0007669"/>
    <property type="project" value="UniProtKB-UniRule"/>
</dbReference>
<keyword evidence="2" id="KW-0067">ATP-binding</keyword>
<gene>
    <name evidence="2" type="primary">thiL</name>
    <name evidence="5" type="ORF">MAIT1_01252</name>
</gene>
<dbReference type="GO" id="GO:0005524">
    <property type="term" value="F:ATP binding"/>
    <property type="evidence" value="ECO:0007669"/>
    <property type="project" value="UniProtKB-UniRule"/>
</dbReference>
<feature type="binding site" evidence="2">
    <location>
        <position position="60"/>
    </location>
    <ligand>
        <name>Mg(2+)</name>
        <dbReference type="ChEBI" id="CHEBI:18420"/>
        <label>4</label>
    </ligand>
</feature>
<feature type="domain" description="PurM-like C-terminal" evidence="4">
    <location>
        <begin position="168"/>
        <end position="323"/>
    </location>
</feature>